<dbReference type="AlphaFoldDB" id="A0A2H1VII7"/>
<keyword evidence="2" id="KW-0479">Metal-binding</keyword>
<evidence type="ECO:0000259" key="4">
    <source>
        <dbReference type="Pfam" id="PF13359"/>
    </source>
</evidence>
<dbReference type="Pfam" id="PF13359">
    <property type="entry name" value="DDE_Tnp_4"/>
    <property type="match status" value="1"/>
</dbReference>
<dbReference type="EMBL" id="ODYU01002734">
    <property type="protein sequence ID" value="SOQ40606.1"/>
    <property type="molecule type" value="Genomic_DNA"/>
</dbReference>
<gene>
    <name evidence="5" type="ORF">SFRICE_005917</name>
</gene>
<sequence length="797" mass="91653">MDRCVNCTIATGRSYSIGRRVLEDEAILSIIRQWRASQPVTSENYVCQACWKLAEDVVLGRRAITAPQVGYSSVCVRCGRSLLAQRYSHLLRNDSARESAIYNVIREWILPQTVGEADRICHSCWILADKAAVNMRTGPSTSSQSNPPPAQSSVGVSVGQLDENQLEFDENSLHEPANVSIQPEQNHGNDVQLHSPVIPIVEPGRQNPEPTIVLPDYMRAVESERHCFIEGCQRPERYRVPLATRKMLLNEYKYYVPQNNRLCDTHLVIEAWDFLDSLRNNYLQTFTARHIQDMMTLKESRKESLLNFGNIDDMEDHIVHTWVGLTKAQFRQIFDEVPQLLEIRNSSSVLAAYLIKLRSGDSNERLATLFKTSKKTLSKWLCQAREIFIEHFVPQHLGLGHITRELIIEKNLAIPSALFEGDFRPIVIFDGTYCHVEKSSNYLYQKKTYSLHKYRNLTKPFLMVCTDGHIIDVLGPYPATTSDSDIMRYEFSTETPLRDFFQDGDVFILDRGFRDSLPLLNQCGYRTYVPATMAQGETQLSTLDANKSRAVTICRWVVEVVNGRFKRDFKLFRQCYFNTASKSLMKDFKVAAALINRFHPPITDRIDSGAIINQININMNRYNILGEFIVNNQYNRRRADFESITVQNDNLNEFPQLSYDELILVSLGTYQLKQARSYFGEHMRGNDGFIIEVCREVDSSLLRQLSASNTSWLLRGRIQSRHISRKTYFVYILVDSCRIGRDSILGYYCNCIVGRRTVGCCAHTMCIIWYLSWARYQENIVPPAQFLDDILLIIEDE</sequence>
<dbReference type="GO" id="GO:0046872">
    <property type="term" value="F:metal ion binding"/>
    <property type="evidence" value="ECO:0007669"/>
    <property type="project" value="UniProtKB-KW"/>
</dbReference>
<evidence type="ECO:0000256" key="1">
    <source>
        <dbReference type="ARBA" id="ARBA00001968"/>
    </source>
</evidence>
<dbReference type="PANTHER" id="PTHR23080">
    <property type="entry name" value="THAP DOMAIN PROTEIN"/>
    <property type="match status" value="1"/>
</dbReference>
<comment type="cofactor">
    <cofactor evidence="1">
        <name>a divalent metal cation</name>
        <dbReference type="ChEBI" id="CHEBI:60240"/>
    </cofactor>
</comment>
<accession>A0A2H1VII7</accession>
<name>A0A2H1VII7_SPOFR</name>
<feature type="region of interest" description="Disordered" evidence="3">
    <location>
        <begin position="136"/>
        <end position="157"/>
    </location>
</feature>
<reference evidence="5" key="1">
    <citation type="submission" date="2016-07" db="EMBL/GenBank/DDBJ databases">
        <authorList>
            <person name="Bretaudeau A."/>
        </authorList>
    </citation>
    <scope>NUCLEOTIDE SEQUENCE</scope>
    <source>
        <strain evidence="5">Rice</strain>
        <tissue evidence="5">Whole body</tissue>
    </source>
</reference>
<evidence type="ECO:0000313" key="5">
    <source>
        <dbReference type="EMBL" id="SOQ40606.1"/>
    </source>
</evidence>
<organism evidence="5">
    <name type="scientific">Spodoptera frugiperda</name>
    <name type="common">Fall armyworm</name>
    <dbReference type="NCBI Taxonomy" id="7108"/>
    <lineage>
        <taxon>Eukaryota</taxon>
        <taxon>Metazoa</taxon>
        <taxon>Ecdysozoa</taxon>
        <taxon>Arthropoda</taxon>
        <taxon>Hexapoda</taxon>
        <taxon>Insecta</taxon>
        <taxon>Pterygota</taxon>
        <taxon>Neoptera</taxon>
        <taxon>Endopterygota</taxon>
        <taxon>Lepidoptera</taxon>
        <taxon>Glossata</taxon>
        <taxon>Ditrysia</taxon>
        <taxon>Noctuoidea</taxon>
        <taxon>Noctuidae</taxon>
        <taxon>Amphipyrinae</taxon>
        <taxon>Spodoptera</taxon>
    </lineage>
</organism>
<evidence type="ECO:0000256" key="2">
    <source>
        <dbReference type="ARBA" id="ARBA00022723"/>
    </source>
</evidence>
<proteinExistence type="predicted"/>
<protein>
    <submittedName>
        <fullName evidence="5">SFRICE_005917</fullName>
    </submittedName>
</protein>
<feature type="domain" description="DDE Tnp4" evidence="4">
    <location>
        <begin position="430"/>
        <end position="596"/>
    </location>
</feature>
<dbReference type="InterPro" id="IPR027806">
    <property type="entry name" value="HARBI1_dom"/>
</dbReference>
<evidence type="ECO:0000256" key="3">
    <source>
        <dbReference type="SAM" id="MobiDB-lite"/>
    </source>
</evidence>